<dbReference type="EMBL" id="CP059567">
    <property type="protein sequence ID" value="QMT40663.1"/>
    <property type="molecule type" value="Genomic_DNA"/>
</dbReference>
<keyword evidence="4" id="KW-0460">Magnesium</keyword>
<keyword evidence="5 11" id="KW-0223">Dioxygenase</keyword>
<organism evidence="11 12">
    <name type="scientific">Neisseria shayeganii</name>
    <dbReference type="NCBI Taxonomy" id="607712"/>
    <lineage>
        <taxon>Bacteria</taxon>
        <taxon>Pseudomonadati</taxon>
        <taxon>Pseudomonadota</taxon>
        <taxon>Betaproteobacteria</taxon>
        <taxon>Neisseriales</taxon>
        <taxon>Neisseriaceae</taxon>
        <taxon>Neisseria</taxon>
    </lineage>
</organism>
<feature type="binding site" evidence="9">
    <location>
        <position position="120"/>
    </location>
    <ligand>
        <name>2-oxoglutarate</name>
        <dbReference type="ChEBI" id="CHEBI:16810"/>
    </ligand>
</feature>
<feature type="binding site" evidence="9">
    <location>
        <position position="118"/>
    </location>
    <ligand>
        <name>2-oxoglutarate</name>
        <dbReference type="ChEBI" id="CHEBI:16810"/>
    </ligand>
</feature>
<keyword evidence="6" id="KW-0560">Oxidoreductase</keyword>
<dbReference type="FunFam" id="2.60.120.590:FF:000004">
    <property type="entry name" value="DNA oxidative demethylase ALKBH2"/>
    <property type="match status" value="1"/>
</dbReference>
<name>A0A7D7N655_9NEIS</name>
<dbReference type="InterPro" id="IPR037151">
    <property type="entry name" value="AlkB-like_sf"/>
</dbReference>
<evidence type="ECO:0000259" key="10">
    <source>
        <dbReference type="PROSITE" id="PS51471"/>
    </source>
</evidence>
<evidence type="ECO:0000256" key="7">
    <source>
        <dbReference type="ARBA" id="ARBA00023004"/>
    </source>
</evidence>
<feature type="binding site" evidence="9">
    <location>
        <position position="203"/>
    </location>
    <ligand>
        <name>2-oxoglutarate</name>
        <dbReference type="ChEBI" id="CHEBI:16810"/>
    </ligand>
</feature>
<keyword evidence="8" id="KW-0234">DNA repair</keyword>
<dbReference type="GO" id="GO:0008198">
    <property type="term" value="F:ferrous iron binding"/>
    <property type="evidence" value="ECO:0007669"/>
    <property type="project" value="TreeGrafter"/>
</dbReference>
<gene>
    <name evidence="11" type="ORF">H3L94_00915</name>
</gene>
<feature type="binding site" evidence="9">
    <location>
        <position position="185"/>
    </location>
    <ligand>
        <name>2-oxoglutarate</name>
        <dbReference type="ChEBI" id="CHEBI:16810"/>
    </ligand>
</feature>
<reference evidence="11 12" key="1">
    <citation type="submission" date="2020-07" db="EMBL/GenBank/DDBJ databases">
        <title>Genomic diversity of species in the Neisseriaceae family.</title>
        <authorList>
            <person name="Vincent A.T."/>
            <person name="Bernet E."/>
            <person name="Veyrier F.J."/>
        </authorList>
    </citation>
    <scope>NUCLEOTIDE SEQUENCE [LARGE SCALE GENOMIC DNA]</scope>
    <source>
        <strain evidence="11 12">DSM 22244</strain>
    </source>
</reference>
<evidence type="ECO:0000256" key="1">
    <source>
        <dbReference type="ARBA" id="ARBA00001954"/>
    </source>
</evidence>
<accession>A0A7D7N655</accession>
<dbReference type="KEGG" id="nsg:H3L94_00915"/>
<keyword evidence="3" id="KW-0227">DNA damage</keyword>
<evidence type="ECO:0000256" key="5">
    <source>
        <dbReference type="ARBA" id="ARBA00022964"/>
    </source>
</evidence>
<evidence type="ECO:0000256" key="2">
    <source>
        <dbReference type="ARBA" id="ARBA00022723"/>
    </source>
</evidence>
<dbReference type="AlphaFoldDB" id="A0A7D7N655"/>
<evidence type="ECO:0000256" key="4">
    <source>
        <dbReference type="ARBA" id="ARBA00022842"/>
    </source>
</evidence>
<dbReference type="RefSeq" id="WP_182122295.1">
    <property type="nucleotide sequence ID" value="NZ_CP059567.1"/>
</dbReference>
<evidence type="ECO:0000256" key="9">
    <source>
        <dbReference type="PIRSR" id="PIRSR632852-1"/>
    </source>
</evidence>
<dbReference type="InterPro" id="IPR005123">
    <property type="entry name" value="Oxoglu/Fe-dep_dioxygenase_dom"/>
</dbReference>
<dbReference type="GO" id="GO:0006307">
    <property type="term" value="P:DNA alkylation repair"/>
    <property type="evidence" value="ECO:0007669"/>
    <property type="project" value="TreeGrafter"/>
</dbReference>
<feature type="domain" description="Fe2OG dioxygenase" evidence="10">
    <location>
        <begin position="111"/>
        <end position="206"/>
    </location>
</feature>
<dbReference type="Proteomes" id="UP000514752">
    <property type="component" value="Chromosome"/>
</dbReference>
<feature type="binding site" evidence="9">
    <location>
        <begin position="77"/>
        <end position="79"/>
    </location>
    <ligand>
        <name>substrate</name>
    </ligand>
</feature>
<dbReference type="GO" id="GO:0051747">
    <property type="term" value="F:cytosine C-5 DNA demethylase activity"/>
    <property type="evidence" value="ECO:0007669"/>
    <property type="project" value="TreeGrafter"/>
</dbReference>
<dbReference type="InterPro" id="IPR032852">
    <property type="entry name" value="ALKBH2"/>
</dbReference>
<keyword evidence="2" id="KW-0479">Metal-binding</keyword>
<evidence type="ECO:0000256" key="8">
    <source>
        <dbReference type="ARBA" id="ARBA00023204"/>
    </source>
</evidence>
<dbReference type="PANTHER" id="PTHR31573:SF1">
    <property type="entry name" value="DNA OXIDATIVE DEMETHYLASE ALKBH2"/>
    <property type="match status" value="1"/>
</dbReference>
<evidence type="ECO:0000256" key="3">
    <source>
        <dbReference type="ARBA" id="ARBA00022763"/>
    </source>
</evidence>
<dbReference type="Gene3D" id="2.60.120.590">
    <property type="entry name" value="Alpha-ketoglutarate-dependent dioxygenase AlkB-like"/>
    <property type="match status" value="1"/>
</dbReference>
<protein>
    <submittedName>
        <fullName evidence="11">Alpha-ketoglutarate-dependent dioxygenase AlkB</fullName>
    </submittedName>
</protein>
<feature type="binding site" evidence="9">
    <location>
        <position position="130"/>
    </location>
    <ligand>
        <name>2-oxoglutarate</name>
        <dbReference type="ChEBI" id="CHEBI:16810"/>
    </ligand>
</feature>
<proteinExistence type="predicted"/>
<sequence length="234" mass="26392">MIPPTLFPDLGLPEHNLLPYDGEVRLLGSPFAAAEADHYLHSLLHNTPWQHDQVRLYGKTLTTARQTAWYGDNGLLYTYSGIARAARPWTPLLLEIKQRVEAHAAAVCKAHFNSCLLNLYADGRQGMAWHSDDEAELGPVIASLSFGAIRRFAFRHKQTQEKRILPLAHGQLLLMCGTTQQYWQHALLKNTAVKQPRINLTFRTILANHAGPAEPADTTTKRLPENELREFLRS</sequence>
<keyword evidence="7" id="KW-0408">Iron</keyword>
<evidence type="ECO:0000256" key="6">
    <source>
        <dbReference type="ARBA" id="ARBA00023002"/>
    </source>
</evidence>
<feature type="binding site" evidence="9">
    <location>
        <position position="201"/>
    </location>
    <ligand>
        <name>2-oxoglutarate</name>
        <dbReference type="ChEBI" id="CHEBI:16810"/>
    </ligand>
</feature>
<dbReference type="SUPFAM" id="SSF51197">
    <property type="entry name" value="Clavaminate synthase-like"/>
    <property type="match status" value="1"/>
</dbReference>
<evidence type="ECO:0000313" key="12">
    <source>
        <dbReference type="Proteomes" id="UP000514752"/>
    </source>
</evidence>
<evidence type="ECO:0000313" key="11">
    <source>
        <dbReference type="EMBL" id="QMT40663.1"/>
    </source>
</evidence>
<feature type="binding site" evidence="9">
    <location>
        <position position="197"/>
    </location>
    <ligand>
        <name>2-oxoglutarate</name>
        <dbReference type="ChEBI" id="CHEBI:16810"/>
    </ligand>
</feature>
<feature type="binding site" evidence="9">
    <location>
        <position position="133"/>
    </location>
    <ligand>
        <name>substrate</name>
    </ligand>
</feature>
<dbReference type="PROSITE" id="PS51471">
    <property type="entry name" value="FE2OG_OXY"/>
    <property type="match status" value="1"/>
</dbReference>
<dbReference type="Pfam" id="PF13532">
    <property type="entry name" value="2OG-FeII_Oxy_2"/>
    <property type="match status" value="1"/>
</dbReference>
<dbReference type="PANTHER" id="PTHR31573">
    <property type="entry name" value="ALPHA-KETOGLUTARATE-DEPENDENT DIOXYGENASE ALKB HOMOLOG 2"/>
    <property type="match status" value="1"/>
</dbReference>
<comment type="cofactor">
    <cofactor evidence="1">
        <name>Fe(2+)</name>
        <dbReference type="ChEBI" id="CHEBI:29033"/>
    </cofactor>
</comment>
<dbReference type="InterPro" id="IPR027450">
    <property type="entry name" value="AlkB-like"/>
</dbReference>
<dbReference type="GO" id="GO:0035516">
    <property type="term" value="F:broad specificity oxidative DNA demethylase activity"/>
    <property type="evidence" value="ECO:0007669"/>
    <property type="project" value="TreeGrafter"/>
</dbReference>